<keyword evidence="2" id="KW-0597">Phosphoprotein</keyword>
<dbReference type="Gene3D" id="2.120.10.30">
    <property type="entry name" value="TolB, C-terminal domain"/>
    <property type="match status" value="1"/>
</dbReference>
<dbReference type="InterPro" id="IPR018119">
    <property type="entry name" value="Strictosidine_synth_cons-reg"/>
</dbReference>
<accession>A0A3M0AU92</accession>
<keyword evidence="7" id="KW-1185">Reference proteome</keyword>
<dbReference type="RefSeq" id="WP_121875847.1">
    <property type="nucleotide sequence ID" value="NZ_REFJ01000001.1"/>
</dbReference>
<sequence>MKTALQATSLAIMIIVVLGITLFAVSPVRPELFKPDAIQPLTGVYAPQLSLDQANLVDVGAEGPEAVAIDQQGHLYTGLANGDIVKVAHPDLAVTILANTGGRPLGLTFDTQQRLLIADAVTGLLRLESDGTITTLINSQQNPNFGFLDDVAVSEDGVIWVTQASQRFPFGEHIRDFFEASMTGRLLRYDPISEEVLVAMDGLFFANGVTLSPNEDFLLINETGKARILRYWLRGEQLGQSEVFIDSLPALPDNIRADPQSGYWVALVSLRTPELSQLYNSPTLLRILGALPPKWVEPPQHYGLIARIDERGRVVETRHSANKLTLLTSVIRRDQQLIIGSLTGNELAIVDLNE</sequence>
<organism evidence="6 7">
    <name type="scientific">Umboniibacter marinipuniceus</name>
    <dbReference type="NCBI Taxonomy" id="569599"/>
    <lineage>
        <taxon>Bacteria</taxon>
        <taxon>Pseudomonadati</taxon>
        <taxon>Pseudomonadota</taxon>
        <taxon>Gammaproteobacteria</taxon>
        <taxon>Cellvibrionales</taxon>
        <taxon>Cellvibrionaceae</taxon>
        <taxon>Umboniibacter</taxon>
    </lineage>
</organism>
<gene>
    <name evidence="6" type="ORF">DFR27_0472</name>
</gene>
<dbReference type="Pfam" id="PF20067">
    <property type="entry name" value="SSL_N"/>
    <property type="match status" value="1"/>
</dbReference>
<evidence type="ECO:0000256" key="1">
    <source>
        <dbReference type="ARBA" id="ARBA00009191"/>
    </source>
</evidence>
<dbReference type="OrthoDB" id="9775406at2"/>
<dbReference type="SUPFAM" id="SSF63829">
    <property type="entry name" value="Calcium-dependent phosphotriesterase"/>
    <property type="match status" value="1"/>
</dbReference>
<dbReference type="GO" id="GO:0016787">
    <property type="term" value="F:hydrolase activity"/>
    <property type="evidence" value="ECO:0007669"/>
    <property type="project" value="TreeGrafter"/>
</dbReference>
<keyword evidence="4" id="KW-0472">Membrane</keyword>
<dbReference type="PANTHER" id="PTHR10426">
    <property type="entry name" value="STRICTOSIDINE SYNTHASE-RELATED"/>
    <property type="match status" value="1"/>
</dbReference>
<dbReference type="Proteomes" id="UP000267187">
    <property type="component" value="Unassembled WGS sequence"/>
</dbReference>
<reference evidence="6 7" key="1">
    <citation type="submission" date="2018-10" db="EMBL/GenBank/DDBJ databases">
        <title>Genomic Encyclopedia of Type Strains, Phase IV (KMG-IV): sequencing the most valuable type-strain genomes for metagenomic binning, comparative biology and taxonomic classification.</title>
        <authorList>
            <person name="Goeker M."/>
        </authorList>
    </citation>
    <scope>NUCLEOTIDE SEQUENCE [LARGE SCALE GENOMIC DNA]</scope>
    <source>
        <strain evidence="6 7">DSM 25080</strain>
    </source>
</reference>
<dbReference type="PANTHER" id="PTHR10426:SF88">
    <property type="entry name" value="ADIPOCYTE PLASMA MEMBRANE-ASSOCIATED PROTEIN HEMOMUCIN-RELATED"/>
    <property type="match status" value="1"/>
</dbReference>
<proteinExistence type="inferred from homology"/>
<dbReference type="AlphaFoldDB" id="A0A3M0AU92"/>
<evidence type="ECO:0000313" key="7">
    <source>
        <dbReference type="Proteomes" id="UP000267187"/>
    </source>
</evidence>
<dbReference type="InterPro" id="IPR011042">
    <property type="entry name" value="6-blade_b-propeller_TolB-like"/>
</dbReference>
<comment type="caution">
    <text evidence="6">The sequence shown here is derived from an EMBL/GenBank/DDBJ whole genome shotgun (WGS) entry which is preliminary data.</text>
</comment>
<comment type="similarity">
    <text evidence="1">Belongs to the strictosidine synthase family.</text>
</comment>
<evidence type="ECO:0000313" key="6">
    <source>
        <dbReference type="EMBL" id="RMA82522.1"/>
    </source>
</evidence>
<evidence type="ECO:0000256" key="2">
    <source>
        <dbReference type="ARBA" id="ARBA00022553"/>
    </source>
</evidence>
<dbReference type="Pfam" id="PF03088">
    <property type="entry name" value="Str_synth"/>
    <property type="match status" value="1"/>
</dbReference>
<evidence type="ECO:0000256" key="4">
    <source>
        <dbReference type="SAM" id="Phobius"/>
    </source>
</evidence>
<feature type="transmembrane region" description="Helical" evidence="4">
    <location>
        <begin position="7"/>
        <end position="25"/>
    </location>
</feature>
<name>A0A3M0AU92_9GAMM</name>
<evidence type="ECO:0000256" key="3">
    <source>
        <dbReference type="ARBA" id="ARBA00023180"/>
    </source>
</evidence>
<feature type="domain" description="Strictosidine synthase conserved region" evidence="5">
    <location>
        <begin position="149"/>
        <end position="235"/>
    </location>
</feature>
<protein>
    <submittedName>
        <fullName evidence="6">Gluconolactonase</fullName>
    </submittedName>
</protein>
<dbReference type="EMBL" id="REFJ01000001">
    <property type="protein sequence ID" value="RMA82522.1"/>
    <property type="molecule type" value="Genomic_DNA"/>
</dbReference>
<keyword evidence="4" id="KW-0812">Transmembrane</keyword>
<keyword evidence="3" id="KW-0325">Glycoprotein</keyword>
<keyword evidence="4" id="KW-1133">Transmembrane helix</keyword>
<dbReference type="GO" id="GO:0012505">
    <property type="term" value="C:endomembrane system"/>
    <property type="evidence" value="ECO:0007669"/>
    <property type="project" value="TreeGrafter"/>
</dbReference>
<evidence type="ECO:0000259" key="5">
    <source>
        <dbReference type="Pfam" id="PF03088"/>
    </source>
</evidence>